<dbReference type="Pfam" id="PF02229">
    <property type="entry name" value="PC4"/>
    <property type="match status" value="1"/>
</dbReference>
<evidence type="ECO:0000313" key="2">
    <source>
        <dbReference type="EMBL" id="CAB5218746.1"/>
    </source>
</evidence>
<accession>A0A6J7WLP4</accession>
<reference evidence="2" key="1">
    <citation type="submission" date="2020-05" db="EMBL/GenBank/DDBJ databases">
        <authorList>
            <person name="Chiriac C."/>
            <person name="Salcher M."/>
            <person name="Ghai R."/>
            <person name="Kavagutti S V."/>
        </authorList>
    </citation>
    <scope>NUCLEOTIDE SEQUENCE</scope>
</reference>
<dbReference type="Gene3D" id="2.30.31.10">
    <property type="entry name" value="Transcriptional Coactivator Pc4, Chain A"/>
    <property type="match status" value="1"/>
</dbReference>
<evidence type="ECO:0000259" key="1">
    <source>
        <dbReference type="Pfam" id="PF02229"/>
    </source>
</evidence>
<dbReference type="InterPro" id="IPR009044">
    <property type="entry name" value="ssDNA-bd_transcriptional_reg"/>
</dbReference>
<feature type="domain" description="Transcriptional coactivator p15 (PC4) C-terminal" evidence="1">
    <location>
        <begin position="20"/>
        <end position="58"/>
    </location>
</feature>
<protein>
    <submittedName>
        <fullName evidence="2">Transcriptional coactivator p15 (PC4)</fullName>
    </submittedName>
</protein>
<dbReference type="GO" id="GO:0006355">
    <property type="term" value="P:regulation of DNA-templated transcription"/>
    <property type="evidence" value="ECO:0007669"/>
    <property type="project" value="InterPro"/>
</dbReference>
<proteinExistence type="predicted"/>
<dbReference type="EMBL" id="LR798261">
    <property type="protein sequence ID" value="CAB5218746.1"/>
    <property type="molecule type" value="Genomic_DNA"/>
</dbReference>
<gene>
    <name evidence="2" type="ORF">UFOVP218_113</name>
</gene>
<sequence>MDSNILYEKLIEENMEKGFQVKLVVNEFKDIIYIQLRKYFLTYEGDWQASKEGISIPASIENIQAMLDGLLDICANNEATEIVTYYANKIAEKQT</sequence>
<organism evidence="2">
    <name type="scientific">uncultured Caudovirales phage</name>
    <dbReference type="NCBI Taxonomy" id="2100421"/>
    <lineage>
        <taxon>Viruses</taxon>
        <taxon>Duplodnaviria</taxon>
        <taxon>Heunggongvirae</taxon>
        <taxon>Uroviricota</taxon>
        <taxon>Caudoviricetes</taxon>
        <taxon>Peduoviridae</taxon>
        <taxon>Maltschvirus</taxon>
        <taxon>Maltschvirus maltsch</taxon>
    </lineage>
</organism>
<dbReference type="GO" id="GO:0003677">
    <property type="term" value="F:DNA binding"/>
    <property type="evidence" value="ECO:0007669"/>
    <property type="project" value="InterPro"/>
</dbReference>
<dbReference type="InterPro" id="IPR003173">
    <property type="entry name" value="PC4_C"/>
</dbReference>
<name>A0A6J7WLP4_9CAUD</name>
<dbReference type="SUPFAM" id="SSF54447">
    <property type="entry name" value="ssDNA-binding transcriptional regulator domain"/>
    <property type="match status" value="1"/>
</dbReference>